<dbReference type="InterPro" id="IPR006501">
    <property type="entry name" value="Pectinesterase_inhib_dom"/>
</dbReference>
<dbReference type="GO" id="GO:0030599">
    <property type="term" value="F:pectinesterase activity"/>
    <property type="evidence" value="ECO:0007669"/>
    <property type="project" value="UniProtKB-UniRule"/>
</dbReference>
<dbReference type="OrthoDB" id="2019149at2759"/>
<evidence type="ECO:0000256" key="5">
    <source>
        <dbReference type="ARBA" id="ARBA00013229"/>
    </source>
</evidence>
<evidence type="ECO:0000313" key="15">
    <source>
        <dbReference type="Proteomes" id="UP000436088"/>
    </source>
</evidence>
<dbReference type="SMART" id="SM00856">
    <property type="entry name" value="PMEI"/>
    <property type="match status" value="1"/>
</dbReference>
<keyword evidence="8 12" id="KW-0378">Hydrolase</keyword>
<dbReference type="Pfam" id="PF01095">
    <property type="entry name" value="Pectinesterase"/>
    <property type="match status" value="1"/>
</dbReference>
<evidence type="ECO:0000256" key="6">
    <source>
        <dbReference type="ARBA" id="ARBA00022512"/>
    </source>
</evidence>
<comment type="similarity">
    <text evidence="3">In the N-terminal section; belongs to the PMEI family.</text>
</comment>
<dbReference type="EC" id="3.1.1.11" evidence="5 12"/>
<evidence type="ECO:0000259" key="13">
    <source>
        <dbReference type="SMART" id="SM00856"/>
    </source>
</evidence>
<keyword evidence="7 12" id="KW-0964">Secreted</keyword>
<dbReference type="InterPro" id="IPR011050">
    <property type="entry name" value="Pectin_lyase_fold/virulence"/>
</dbReference>
<evidence type="ECO:0000256" key="2">
    <source>
        <dbReference type="ARBA" id="ARBA00005184"/>
    </source>
</evidence>
<evidence type="ECO:0000256" key="11">
    <source>
        <dbReference type="PROSITE-ProRule" id="PRU10040"/>
    </source>
</evidence>
<organism evidence="14 15">
    <name type="scientific">Hibiscus syriacus</name>
    <name type="common">Rose of Sharon</name>
    <dbReference type="NCBI Taxonomy" id="106335"/>
    <lineage>
        <taxon>Eukaryota</taxon>
        <taxon>Viridiplantae</taxon>
        <taxon>Streptophyta</taxon>
        <taxon>Embryophyta</taxon>
        <taxon>Tracheophyta</taxon>
        <taxon>Spermatophyta</taxon>
        <taxon>Magnoliopsida</taxon>
        <taxon>eudicotyledons</taxon>
        <taxon>Gunneridae</taxon>
        <taxon>Pentapetalae</taxon>
        <taxon>rosids</taxon>
        <taxon>malvids</taxon>
        <taxon>Malvales</taxon>
        <taxon>Malvaceae</taxon>
        <taxon>Malvoideae</taxon>
        <taxon>Hibiscus</taxon>
    </lineage>
</organism>
<comment type="pathway">
    <text evidence="2 12">Glycan metabolism; pectin degradation; 2-dehydro-3-deoxy-D-gluconate from pectin: step 1/5.</text>
</comment>
<comment type="subcellular location">
    <subcellularLocation>
        <location evidence="1 12">Secreted</location>
        <location evidence="1 12">Cell wall</location>
    </subcellularLocation>
</comment>
<dbReference type="SUPFAM" id="SSF101148">
    <property type="entry name" value="Plant invertase/pectin methylesterase inhibitor"/>
    <property type="match status" value="1"/>
</dbReference>
<evidence type="ECO:0000256" key="8">
    <source>
        <dbReference type="ARBA" id="ARBA00022801"/>
    </source>
</evidence>
<dbReference type="InterPro" id="IPR000070">
    <property type="entry name" value="Pectinesterase_cat"/>
</dbReference>
<dbReference type="AlphaFoldDB" id="A0A6A2X0S4"/>
<accession>A0A6A2X0S4</accession>
<dbReference type="EMBL" id="VEPZ02001561">
    <property type="protein sequence ID" value="KAE8667941.1"/>
    <property type="molecule type" value="Genomic_DNA"/>
</dbReference>
<evidence type="ECO:0000256" key="1">
    <source>
        <dbReference type="ARBA" id="ARBA00004191"/>
    </source>
</evidence>
<keyword evidence="15" id="KW-1185">Reference proteome</keyword>
<dbReference type="Proteomes" id="UP000436088">
    <property type="component" value="Unassembled WGS sequence"/>
</dbReference>
<dbReference type="CDD" id="cd15798">
    <property type="entry name" value="PMEI-like_3"/>
    <property type="match status" value="1"/>
</dbReference>
<protein>
    <recommendedName>
        <fullName evidence="5 12">Pectinesterase</fullName>
        <ecNumber evidence="5 12">3.1.1.11</ecNumber>
    </recommendedName>
</protein>
<proteinExistence type="inferred from homology"/>
<feature type="signal peptide" evidence="12">
    <location>
        <begin position="1"/>
        <end position="21"/>
    </location>
</feature>
<dbReference type="InterPro" id="IPR033131">
    <property type="entry name" value="Pectinesterase_Asp_AS"/>
</dbReference>
<comment type="catalytic activity">
    <reaction evidence="12">
        <text>[(1-&gt;4)-alpha-D-galacturonosyl methyl ester](n) + n H2O = [(1-&gt;4)-alpha-D-galacturonosyl](n) + n methanol + n H(+)</text>
        <dbReference type="Rhea" id="RHEA:22380"/>
        <dbReference type="Rhea" id="RHEA-COMP:14570"/>
        <dbReference type="Rhea" id="RHEA-COMP:14573"/>
        <dbReference type="ChEBI" id="CHEBI:15377"/>
        <dbReference type="ChEBI" id="CHEBI:15378"/>
        <dbReference type="ChEBI" id="CHEBI:17790"/>
        <dbReference type="ChEBI" id="CHEBI:140522"/>
        <dbReference type="ChEBI" id="CHEBI:140523"/>
        <dbReference type="EC" id="3.1.1.11"/>
    </reaction>
</comment>
<dbReference type="PROSITE" id="PS00800">
    <property type="entry name" value="PECTINESTERASE_1"/>
    <property type="match status" value="1"/>
</dbReference>
<dbReference type="FunFam" id="1.20.140.40:FF:000001">
    <property type="entry name" value="Pectinesterase"/>
    <property type="match status" value="1"/>
</dbReference>
<keyword evidence="6 12" id="KW-0134">Cell wall</keyword>
<evidence type="ECO:0000313" key="14">
    <source>
        <dbReference type="EMBL" id="KAE8667941.1"/>
    </source>
</evidence>
<comment type="caution">
    <text evidence="14">The sequence shown here is derived from an EMBL/GenBank/DDBJ whole genome shotgun (WGS) entry which is preliminary data.</text>
</comment>
<evidence type="ECO:0000256" key="3">
    <source>
        <dbReference type="ARBA" id="ARBA00006027"/>
    </source>
</evidence>
<evidence type="ECO:0000256" key="9">
    <source>
        <dbReference type="ARBA" id="ARBA00023085"/>
    </source>
</evidence>
<reference evidence="14" key="1">
    <citation type="submission" date="2019-09" db="EMBL/GenBank/DDBJ databases">
        <title>Draft genome information of white flower Hibiscus syriacus.</title>
        <authorList>
            <person name="Kim Y.-M."/>
        </authorList>
    </citation>
    <scope>NUCLEOTIDE SEQUENCE [LARGE SCALE GENOMIC DNA]</scope>
    <source>
        <strain evidence="14">YM2019G1</strain>
    </source>
</reference>
<feature type="active site" evidence="11">
    <location>
        <position position="396"/>
    </location>
</feature>
<dbReference type="PROSITE" id="PS00503">
    <property type="entry name" value="PECTINESTERASE_2"/>
    <property type="match status" value="1"/>
</dbReference>
<evidence type="ECO:0000256" key="7">
    <source>
        <dbReference type="ARBA" id="ARBA00022525"/>
    </source>
</evidence>
<feature type="domain" description="Pectinesterase inhibitor" evidence="13">
    <location>
        <begin position="38"/>
        <end position="188"/>
    </location>
</feature>
<dbReference type="InterPro" id="IPR012334">
    <property type="entry name" value="Pectin_lyas_fold"/>
</dbReference>
<comment type="similarity">
    <text evidence="4">In the C-terminal section; belongs to the pectinesterase family.</text>
</comment>
<dbReference type="Pfam" id="PF04043">
    <property type="entry name" value="PMEI"/>
    <property type="match status" value="1"/>
</dbReference>
<evidence type="ECO:0000256" key="4">
    <source>
        <dbReference type="ARBA" id="ARBA00007786"/>
    </source>
</evidence>
<dbReference type="GO" id="GO:0004857">
    <property type="term" value="F:enzyme inhibitor activity"/>
    <property type="evidence" value="ECO:0007669"/>
    <property type="project" value="InterPro"/>
</dbReference>
<dbReference type="PANTHER" id="PTHR31707">
    <property type="entry name" value="PECTINESTERASE"/>
    <property type="match status" value="1"/>
</dbReference>
<evidence type="ECO:0000256" key="12">
    <source>
        <dbReference type="RuleBase" id="RU000589"/>
    </source>
</evidence>
<keyword evidence="12" id="KW-0732">Signal</keyword>
<dbReference type="FunFam" id="2.160.20.10:FF:000029">
    <property type="entry name" value="Pectinesterase 4"/>
    <property type="match status" value="1"/>
</dbReference>
<dbReference type="SUPFAM" id="SSF51126">
    <property type="entry name" value="Pectin lyase-like"/>
    <property type="match status" value="1"/>
</dbReference>
<name>A0A6A2X0S4_HIBSY</name>
<dbReference type="InterPro" id="IPR018040">
    <property type="entry name" value="Pectinesterase_Tyr_AS"/>
</dbReference>
<evidence type="ECO:0000256" key="10">
    <source>
        <dbReference type="ARBA" id="ARBA00023316"/>
    </source>
</evidence>
<dbReference type="InterPro" id="IPR035513">
    <property type="entry name" value="Invertase/methylesterase_inhib"/>
</dbReference>
<comment type="function">
    <text evidence="12">Acts in the modification of cell walls via demethylesterification of cell wall pectin.</text>
</comment>
<dbReference type="Gene3D" id="1.20.140.40">
    <property type="entry name" value="Invertase/pectin methylesterase inhibitor family protein"/>
    <property type="match status" value="1"/>
</dbReference>
<keyword evidence="10 12" id="KW-0961">Cell wall biogenesis/degradation</keyword>
<sequence>MANNVVFVLVCLVAVVASVVAVVFAVGLNDAKKEKISTSSKAVQTVCQPTAFKETCEKSLESSSSSDPKELIRTGFQATVTEIKRVLADSKTLQELEKDKGKKNALEVCKEVLDFAIDDLEDSFNKLGEYDMSKIGDILLHIQVWLSGALTSQQTCIDSFAEENGEAAEKMKSILKTAQELNMNALGMMYGLSSIAKDLNIPSIENISTTPLQRKLLSEKNGDFPVWLSHSDRRLLQANAGSIKPNVVVAKDGSGKYDSIVKALAEVPKKNTQRFIIHVKAGVYKEQVHIIKEAEHVMLIGDGPTKTVITNDICVIRSKLRTFFTATVAVDAKHFIAKDIGFENTAGYEGEQAVALRSTGDLGVFYNCHFNGYQDTLYAHKEMQFFRDCVITGTIDFIFGDSRAVFQNCQIIVRKPGPKQNCIVLAQGKMFHNSTGGFVLHNCTISGDKDYIPVKDTNKAYLNRPWKILATAIIIQTQIDDIIAPEGYIPMLPGKGETTSYFVEFGNRGPGAKTTAESNGLESRKLILTRPRRLPLAPTSSPIHGFRIPGFHALPTGYPACKPPKESKAILIIIFIVILVIL</sequence>
<dbReference type="GO" id="GO:0045490">
    <property type="term" value="P:pectin catabolic process"/>
    <property type="evidence" value="ECO:0007669"/>
    <property type="project" value="UniProtKB-UniRule"/>
</dbReference>
<gene>
    <name evidence="14" type="ORF">F3Y22_tig00112352pilonHSYRG00001</name>
</gene>
<feature type="chain" id="PRO_5025715440" description="Pectinesterase" evidence="12">
    <location>
        <begin position="22"/>
        <end position="582"/>
    </location>
</feature>
<dbReference type="UniPathway" id="UPA00545">
    <property type="reaction ID" value="UER00823"/>
</dbReference>
<keyword evidence="9 12" id="KW-0063">Aspartyl esterase</keyword>
<dbReference type="Gene3D" id="2.160.20.10">
    <property type="entry name" value="Single-stranded right-handed beta-helix, Pectin lyase-like"/>
    <property type="match status" value="1"/>
</dbReference>
<dbReference type="GO" id="GO:0042545">
    <property type="term" value="P:cell wall modification"/>
    <property type="evidence" value="ECO:0007669"/>
    <property type="project" value="UniProtKB-UniRule"/>
</dbReference>
<dbReference type="NCBIfam" id="TIGR01614">
    <property type="entry name" value="PME_inhib"/>
    <property type="match status" value="1"/>
</dbReference>